<keyword evidence="2" id="KW-1185">Reference proteome</keyword>
<dbReference type="RefSeq" id="XP_012654222.1">
    <property type="nucleotide sequence ID" value="XM_012798768.1"/>
</dbReference>
<evidence type="ECO:0000313" key="2">
    <source>
        <dbReference type="Proteomes" id="UP000009168"/>
    </source>
</evidence>
<dbReference type="AlphaFoldDB" id="W7XA28"/>
<accession>W7XA28</accession>
<dbReference type="Proteomes" id="UP000009168">
    <property type="component" value="Unassembled WGS sequence"/>
</dbReference>
<proteinExistence type="predicted"/>
<evidence type="ECO:0000313" key="1">
    <source>
        <dbReference type="EMBL" id="EWS73258.1"/>
    </source>
</evidence>
<dbReference type="GeneID" id="24439794"/>
<dbReference type="InParanoid" id="W7XA28"/>
<gene>
    <name evidence="1" type="ORF">TTHERM_000600829</name>
</gene>
<dbReference type="EMBL" id="GG662620">
    <property type="protein sequence ID" value="EWS73258.1"/>
    <property type="molecule type" value="Genomic_DNA"/>
</dbReference>
<reference evidence="2" key="1">
    <citation type="journal article" date="2006" name="PLoS Biol.">
        <title>Macronuclear genome sequence of the ciliate Tetrahymena thermophila, a model eukaryote.</title>
        <authorList>
            <person name="Eisen J.A."/>
            <person name="Coyne R.S."/>
            <person name="Wu M."/>
            <person name="Wu D."/>
            <person name="Thiagarajan M."/>
            <person name="Wortman J.R."/>
            <person name="Badger J.H."/>
            <person name="Ren Q."/>
            <person name="Amedeo P."/>
            <person name="Jones K.M."/>
            <person name="Tallon L.J."/>
            <person name="Delcher A.L."/>
            <person name="Salzberg S.L."/>
            <person name="Silva J.C."/>
            <person name="Haas B.J."/>
            <person name="Majoros W.H."/>
            <person name="Farzad M."/>
            <person name="Carlton J.M."/>
            <person name="Smith R.K. Jr."/>
            <person name="Garg J."/>
            <person name="Pearlman R.E."/>
            <person name="Karrer K.M."/>
            <person name="Sun L."/>
            <person name="Manning G."/>
            <person name="Elde N.C."/>
            <person name="Turkewitz A.P."/>
            <person name="Asai D.J."/>
            <person name="Wilkes D.E."/>
            <person name="Wang Y."/>
            <person name="Cai H."/>
            <person name="Collins K."/>
            <person name="Stewart B.A."/>
            <person name="Lee S.R."/>
            <person name="Wilamowska K."/>
            <person name="Weinberg Z."/>
            <person name="Ruzzo W.L."/>
            <person name="Wloga D."/>
            <person name="Gaertig J."/>
            <person name="Frankel J."/>
            <person name="Tsao C.-C."/>
            <person name="Gorovsky M.A."/>
            <person name="Keeling P.J."/>
            <person name="Waller R.F."/>
            <person name="Patron N.J."/>
            <person name="Cherry J.M."/>
            <person name="Stover N.A."/>
            <person name="Krieger C.J."/>
            <person name="del Toro C."/>
            <person name="Ryder H.F."/>
            <person name="Williamson S.C."/>
            <person name="Barbeau R.A."/>
            <person name="Hamilton E.P."/>
            <person name="Orias E."/>
        </authorList>
    </citation>
    <scope>NUCLEOTIDE SEQUENCE [LARGE SCALE GENOMIC DNA]</scope>
    <source>
        <strain evidence="2">SB210</strain>
    </source>
</reference>
<sequence>MENENSNLFQQNLNEIIVTCINQQADKKIYIKDVEQLSKVILNQSNLIVSNIQNVCMLDDQSQNIQSQYVNIQNQYKQKFYFRHSLRLNVALENFCLLASNKNNQNYTILGSDFKLQNLFPYQIDIYKKLILNEKFITQMVEQYLNPLYPANFIINNHIILLTIKLIQAKNEKQLFSEEEQAKIEKIDSILKNEQLKEKYLTFNNMLSIELKHDLQYMVKINEIISEYLNQKE</sequence>
<organism evidence="1 2">
    <name type="scientific">Tetrahymena thermophila (strain SB210)</name>
    <dbReference type="NCBI Taxonomy" id="312017"/>
    <lineage>
        <taxon>Eukaryota</taxon>
        <taxon>Sar</taxon>
        <taxon>Alveolata</taxon>
        <taxon>Ciliophora</taxon>
        <taxon>Intramacronucleata</taxon>
        <taxon>Oligohymenophorea</taxon>
        <taxon>Hymenostomatida</taxon>
        <taxon>Tetrahymenina</taxon>
        <taxon>Tetrahymenidae</taxon>
        <taxon>Tetrahymena</taxon>
    </lineage>
</organism>
<protein>
    <submittedName>
        <fullName evidence="1">Zinc finger protein</fullName>
    </submittedName>
</protein>
<name>W7XA28_TETTS</name>
<dbReference type="KEGG" id="tet:TTHERM_000600829"/>